<gene>
    <name evidence="3" type="ORF">METZ01_LOCUS486026</name>
</gene>
<dbReference type="InterPro" id="IPR039901">
    <property type="entry name" value="Kdotransferase"/>
</dbReference>
<keyword evidence="1" id="KW-0808">Transferase</keyword>
<feature type="non-terminal residue" evidence="3">
    <location>
        <position position="240"/>
    </location>
</feature>
<feature type="non-terminal residue" evidence="3">
    <location>
        <position position="1"/>
    </location>
</feature>
<feature type="domain" description="3-deoxy-D-manno-octulosonic-acid transferase N-terminal" evidence="2">
    <location>
        <begin position="8"/>
        <end position="117"/>
    </location>
</feature>
<dbReference type="Gene3D" id="3.40.50.2000">
    <property type="entry name" value="Glycogen Phosphorylase B"/>
    <property type="match status" value="1"/>
</dbReference>
<reference evidence="3" key="1">
    <citation type="submission" date="2018-05" db="EMBL/GenBank/DDBJ databases">
        <authorList>
            <person name="Lanie J.A."/>
            <person name="Ng W.-L."/>
            <person name="Kazmierczak K.M."/>
            <person name="Andrzejewski T.M."/>
            <person name="Davidsen T.M."/>
            <person name="Wayne K.J."/>
            <person name="Tettelin H."/>
            <person name="Glass J.I."/>
            <person name="Rusch D."/>
            <person name="Podicherti R."/>
            <person name="Tsui H.-C.T."/>
            <person name="Winkler M.E."/>
        </authorList>
    </citation>
    <scope>NUCLEOTIDE SEQUENCE</scope>
</reference>
<dbReference type="Gene3D" id="3.40.50.11720">
    <property type="entry name" value="3-Deoxy-D-manno-octulosonic-acid transferase, N-terminal domain"/>
    <property type="match status" value="1"/>
</dbReference>
<dbReference type="EMBL" id="UINC01209937">
    <property type="protein sequence ID" value="SVE33172.1"/>
    <property type="molecule type" value="Genomic_DNA"/>
</dbReference>
<proteinExistence type="predicted"/>
<dbReference type="AlphaFoldDB" id="A0A383CLU9"/>
<dbReference type="PANTHER" id="PTHR42755">
    <property type="entry name" value="3-DEOXY-MANNO-OCTULOSONATE CYTIDYLYLTRANSFERASE"/>
    <property type="match status" value="1"/>
</dbReference>
<organism evidence="3">
    <name type="scientific">marine metagenome</name>
    <dbReference type="NCBI Taxonomy" id="408172"/>
    <lineage>
        <taxon>unclassified sequences</taxon>
        <taxon>metagenomes</taxon>
        <taxon>ecological metagenomes</taxon>
    </lineage>
</organism>
<evidence type="ECO:0000259" key="2">
    <source>
        <dbReference type="Pfam" id="PF04413"/>
    </source>
</evidence>
<dbReference type="PANTHER" id="PTHR42755:SF1">
    <property type="entry name" value="3-DEOXY-D-MANNO-OCTULOSONIC ACID TRANSFERASE, MITOCHONDRIAL-RELATED"/>
    <property type="match status" value="1"/>
</dbReference>
<accession>A0A383CLU9</accession>
<dbReference type="InterPro" id="IPR038107">
    <property type="entry name" value="Glycos_transf_N_sf"/>
</dbReference>
<name>A0A383CLU9_9ZZZZ</name>
<evidence type="ECO:0000313" key="3">
    <source>
        <dbReference type="EMBL" id="SVE33172.1"/>
    </source>
</evidence>
<dbReference type="GO" id="GO:0016740">
    <property type="term" value="F:transferase activity"/>
    <property type="evidence" value="ECO:0007669"/>
    <property type="project" value="UniProtKB-KW"/>
</dbReference>
<sequence>VLSNFKLKKTIHQFFPIDSNLLTKKFLNYWKPSAAIFIDSEIWPNILLNVKKKKIPLILLNARITKKSYNRWKIIPYTAKKLFQNFDICFSQNQETKKYLKSLGAKKIKFLGNLKFSESKSQKNYNFHNKLKKIFKYKRIWCAASTHNSEEKICALAHKKLKSKYKNLLTIIIPRHIQRSNNIINEIKDLDLNVQIRSADNKISKNTDIYLVDSYGETKSFYKICKTVFLGGSLINHGGQ</sequence>
<dbReference type="Pfam" id="PF04413">
    <property type="entry name" value="Glycos_transf_N"/>
    <property type="match status" value="1"/>
</dbReference>
<dbReference type="GO" id="GO:0005886">
    <property type="term" value="C:plasma membrane"/>
    <property type="evidence" value="ECO:0007669"/>
    <property type="project" value="TreeGrafter"/>
</dbReference>
<evidence type="ECO:0000256" key="1">
    <source>
        <dbReference type="ARBA" id="ARBA00022679"/>
    </source>
</evidence>
<dbReference type="GO" id="GO:0009245">
    <property type="term" value="P:lipid A biosynthetic process"/>
    <property type="evidence" value="ECO:0007669"/>
    <property type="project" value="TreeGrafter"/>
</dbReference>
<protein>
    <recommendedName>
        <fullName evidence="2">3-deoxy-D-manno-octulosonic-acid transferase N-terminal domain-containing protein</fullName>
    </recommendedName>
</protein>
<dbReference type="InterPro" id="IPR007507">
    <property type="entry name" value="Glycos_transf_N"/>
</dbReference>